<feature type="compositionally biased region" description="Polar residues" evidence="1">
    <location>
        <begin position="14"/>
        <end position="24"/>
    </location>
</feature>
<evidence type="ECO:0000256" key="1">
    <source>
        <dbReference type="SAM" id="MobiDB-lite"/>
    </source>
</evidence>
<feature type="transmembrane region" description="Helical" evidence="2">
    <location>
        <begin position="248"/>
        <end position="268"/>
    </location>
</feature>
<dbReference type="RefSeq" id="WP_227231175.1">
    <property type="nucleotide sequence ID" value="NZ_JAJCVJ010000003.1"/>
</dbReference>
<evidence type="ECO:0000313" key="3">
    <source>
        <dbReference type="EMBL" id="MFC5369120.1"/>
    </source>
</evidence>
<evidence type="ECO:0000256" key="2">
    <source>
        <dbReference type="SAM" id="Phobius"/>
    </source>
</evidence>
<evidence type="ECO:0008006" key="5">
    <source>
        <dbReference type="Google" id="ProtNLM"/>
    </source>
</evidence>
<comment type="caution">
    <text evidence="3">The sequence shown here is derived from an EMBL/GenBank/DDBJ whole genome shotgun (WGS) entry which is preliminary data.</text>
</comment>
<organism evidence="3 4">
    <name type="scientific">Salinirubrum litoreum</name>
    <dbReference type="NCBI Taxonomy" id="1126234"/>
    <lineage>
        <taxon>Archaea</taxon>
        <taxon>Methanobacteriati</taxon>
        <taxon>Methanobacteriota</taxon>
        <taxon>Stenosarchaea group</taxon>
        <taxon>Halobacteria</taxon>
        <taxon>Halobacteriales</taxon>
        <taxon>Haloferacaceae</taxon>
        <taxon>Salinirubrum</taxon>
    </lineage>
</organism>
<keyword evidence="2" id="KW-0812">Transmembrane</keyword>
<dbReference type="AlphaFoldDB" id="A0ABD5RGF2"/>
<accession>A0ABD5RGF2</accession>
<sequence>MTGQRPRDVDASTGAASNSATDQKLPNDPHWRLVDVLREVVRRLRADPVLVLPFACAGLVLVSVDVWRRRDPLPVSRPDSLSRTLEVQATVVPSGVPRTVRRVDALVDLQATYLVAGVGLELLVPLVIATAGWLTVGRASTRGRTLGGLVRYLGVVLAVVTVPTLVDVPTVDVSSLFVGLLLLVVGAFLTIRVFLVPGYVVGGDSLVTAVRRSVRESTGNALAILGLAVGFGTLSWALAVLFGPVGGGVSTAVGGVVHAIALAVLVDWSTA</sequence>
<feature type="transmembrane region" description="Helical" evidence="2">
    <location>
        <begin position="222"/>
        <end position="242"/>
    </location>
</feature>
<feature type="transmembrane region" description="Helical" evidence="2">
    <location>
        <begin position="48"/>
        <end position="67"/>
    </location>
</feature>
<feature type="compositionally biased region" description="Basic and acidic residues" evidence="1">
    <location>
        <begin position="1"/>
        <end position="10"/>
    </location>
</feature>
<feature type="region of interest" description="Disordered" evidence="1">
    <location>
        <begin position="1"/>
        <end position="26"/>
    </location>
</feature>
<reference evidence="3 4" key="1">
    <citation type="journal article" date="2019" name="Int. J. Syst. Evol. Microbiol.">
        <title>The Global Catalogue of Microorganisms (GCM) 10K type strain sequencing project: providing services to taxonomists for standard genome sequencing and annotation.</title>
        <authorList>
            <consortium name="The Broad Institute Genomics Platform"/>
            <consortium name="The Broad Institute Genome Sequencing Center for Infectious Disease"/>
            <person name="Wu L."/>
            <person name="Ma J."/>
        </authorList>
    </citation>
    <scope>NUCLEOTIDE SEQUENCE [LARGE SCALE GENOMIC DNA]</scope>
    <source>
        <strain evidence="3 4">CGMCC 1.12237</strain>
    </source>
</reference>
<keyword evidence="2" id="KW-1133">Transmembrane helix</keyword>
<dbReference type="Proteomes" id="UP001596201">
    <property type="component" value="Unassembled WGS sequence"/>
</dbReference>
<name>A0ABD5RGF2_9EURY</name>
<feature type="transmembrane region" description="Helical" evidence="2">
    <location>
        <begin position="111"/>
        <end position="136"/>
    </location>
</feature>
<dbReference type="EMBL" id="JBHSKX010000004">
    <property type="protein sequence ID" value="MFC5369120.1"/>
    <property type="molecule type" value="Genomic_DNA"/>
</dbReference>
<feature type="transmembrane region" description="Helical" evidence="2">
    <location>
        <begin position="178"/>
        <end position="201"/>
    </location>
</feature>
<gene>
    <name evidence="3" type="ORF">ACFPJ5_19500</name>
</gene>
<protein>
    <recommendedName>
        <fullName evidence="5">Membrane domain of glycerophosphoryl diester phosphodiesterase</fullName>
    </recommendedName>
</protein>
<proteinExistence type="predicted"/>
<keyword evidence="4" id="KW-1185">Reference proteome</keyword>
<keyword evidence="2" id="KW-0472">Membrane</keyword>
<feature type="transmembrane region" description="Helical" evidence="2">
    <location>
        <begin position="148"/>
        <end position="166"/>
    </location>
</feature>
<evidence type="ECO:0000313" key="4">
    <source>
        <dbReference type="Proteomes" id="UP001596201"/>
    </source>
</evidence>